<dbReference type="Pfam" id="PF12323">
    <property type="entry name" value="HTH_OrfB_IS605"/>
    <property type="match status" value="1"/>
</dbReference>
<evidence type="ECO:0000259" key="9">
    <source>
        <dbReference type="Pfam" id="PF07282"/>
    </source>
</evidence>
<evidence type="ECO:0000259" key="8">
    <source>
        <dbReference type="Pfam" id="PF01385"/>
    </source>
</evidence>
<comment type="caution">
    <text evidence="11">The sequence shown here is derived from an EMBL/GenBank/DDBJ whole genome shotgun (WGS) entry which is preliminary data.</text>
</comment>
<dbReference type="Pfam" id="PF01385">
    <property type="entry name" value="OrfB_IS605"/>
    <property type="match status" value="1"/>
</dbReference>
<gene>
    <name evidence="11" type="ORF">N7548_03095</name>
</gene>
<evidence type="ECO:0000256" key="3">
    <source>
        <dbReference type="ARBA" id="ARBA00022578"/>
    </source>
</evidence>
<dbReference type="NCBIfam" id="TIGR01766">
    <property type="entry name" value="IS200/IS605 family accessory protein TnpB-like domain"/>
    <property type="match status" value="1"/>
</dbReference>
<keyword evidence="12" id="KW-1185">Reference proteome</keyword>
<accession>A0ABT2Y4Z0</accession>
<feature type="domain" description="Cas12f1-like TNB" evidence="9">
    <location>
        <begin position="285"/>
        <end position="352"/>
    </location>
</feature>
<dbReference type="InterPro" id="IPR001959">
    <property type="entry name" value="Transposase"/>
</dbReference>
<keyword evidence="4" id="KW-0479">Metal-binding</keyword>
<sequence>MNKAFKFRIYPNESQKTLIHMTLGHNRFLWNKMLEDKQKQYELTKNILHPTPAQYKDAYPFLKDIDSLSLANTQLNQEKAFKQFFNHKQDFPKFHSKKQDYGYTTNLVNNNIALLKGFIKLPKLGEVKIKQHRAIPNEMILKSVTVSKTGTGKYYVSILYEYQKEIKKKDVKESIGLDFSMTHFYVDHEGFKLDYPKDIQTDFNKLRVLQRSLSRRIKGSSNYHQKVLEIALLHERIRHKRDDFLHKLSNAITKRYDLVSVEGLNLKDMSQTSPYYAKQISRFGWTRFISFLKYKLETQGKTLMVMDEWYPSSKRCSCCGDIKTDLKLSERVYHCPSCELHLDRDHNAAININKEGFRKYKLAFQL</sequence>
<dbReference type="NCBIfam" id="NF040570">
    <property type="entry name" value="guided_TnpB"/>
    <property type="match status" value="1"/>
</dbReference>
<dbReference type="Pfam" id="PF07282">
    <property type="entry name" value="Cas12f1-like_TNB"/>
    <property type="match status" value="1"/>
</dbReference>
<evidence type="ECO:0000313" key="12">
    <source>
        <dbReference type="Proteomes" id="UP001177160"/>
    </source>
</evidence>
<keyword evidence="3" id="KW-0815">Transposition</keyword>
<dbReference type="InterPro" id="IPR010095">
    <property type="entry name" value="Cas12f1-like_TNB"/>
</dbReference>
<reference evidence="11" key="1">
    <citation type="submission" date="2022-09" db="EMBL/GenBank/DDBJ databases">
        <title>Novel Mycoplasma species identified in domestic and wild animals.</title>
        <authorList>
            <person name="Volokhov D.V."/>
            <person name="Furtak V.A."/>
            <person name="Zagorodnyaya T.A."/>
        </authorList>
    </citation>
    <scope>NUCLEOTIDE SEQUENCE</scope>
    <source>
        <strain evidence="11">Oakley</strain>
    </source>
</reference>
<evidence type="ECO:0000259" key="10">
    <source>
        <dbReference type="Pfam" id="PF12323"/>
    </source>
</evidence>
<feature type="domain" description="Probable transposase IS891/IS1136/IS1341" evidence="8">
    <location>
        <begin position="157"/>
        <end position="271"/>
    </location>
</feature>
<keyword evidence="6" id="KW-0238">DNA-binding</keyword>
<evidence type="ECO:0000256" key="6">
    <source>
        <dbReference type="ARBA" id="ARBA00023125"/>
    </source>
</evidence>
<dbReference type="EMBL" id="JAOVQM010000002">
    <property type="protein sequence ID" value="MCV2231807.1"/>
    <property type="molecule type" value="Genomic_DNA"/>
</dbReference>
<evidence type="ECO:0000256" key="1">
    <source>
        <dbReference type="ARBA" id="ARBA00008761"/>
    </source>
</evidence>
<keyword evidence="5" id="KW-0862">Zinc</keyword>
<evidence type="ECO:0000256" key="2">
    <source>
        <dbReference type="ARBA" id="ARBA00011044"/>
    </source>
</evidence>
<evidence type="ECO:0000256" key="7">
    <source>
        <dbReference type="ARBA" id="ARBA00023172"/>
    </source>
</evidence>
<dbReference type="InterPro" id="IPR021027">
    <property type="entry name" value="Transposase_put_HTH"/>
</dbReference>
<dbReference type="Proteomes" id="UP001177160">
    <property type="component" value="Unassembled WGS sequence"/>
</dbReference>
<protein>
    <submittedName>
        <fullName evidence="11">Transposase</fullName>
    </submittedName>
</protein>
<dbReference type="RefSeq" id="WP_263607960.1">
    <property type="nucleotide sequence ID" value="NZ_JAOVQM010000002.1"/>
</dbReference>
<organism evidence="11 12">
    <name type="scientific">Paracholeplasma manati</name>
    <dbReference type="NCBI Taxonomy" id="591373"/>
    <lineage>
        <taxon>Bacteria</taxon>
        <taxon>Bacillati</taxon>
        <taxon>Mycoplasmatota</taxon>
        <taxon>Mollicutes</taxon>
        <taxon>Acholeplasmatales</taxon>
        <taxon>Acholeplasmataceae</taxon>
        <taxon>Paracholeplasma</taxon>
    </lineage>
</organism>
<comment type="similarity">
    <text evidence="1">In the C-terminal section; belongs to the transposase 35 family.</text>
</comment>
<feature type="domain" description="Transposase putative helix-turn-helix" evidence="10">
    <location>
        <begin position="1"/>
        <end position="44"/>
    </location>
</feature>
<dbReference type="PANTHER" id="PTHR30405">
    <property type="entry name" value="TRANSPOSASE"/>
    <property type="match status" value="1"/>
</dbReference>
<name>A0ABT2Y4Z0_9MOLU</name>
<dbReference type="PANTHER" id="PTHR30405:SF25">
    <property type="entry name" value="RNA-GUIDED DNA ENDONUCLEASE INSQ-RELATED"/>
    <property type="match status" value="1"/>
</dbReference>
<evidence type="ECO:0000313" key="11">
    <source>
        <dbReference type="EMBL" id="MCV2231807.1"/>
    </source>
</evidence>
<dbReference type="InterPro" id="IPR051399">
    <property type="entry name" value="RNA-guided_DNA_endo/Transpos"/>
</dbReference>
<evidence type="ECO:0000256" key="4">
    <source>
        <dbReference type="ARBA" id="ARBA00022723"/>
    </source>
</evidence>
<comment type="similarity">
    <text evidence="2">In the N-terminal section; belongs to the transposase 2 family.</text>
</comment>
<keyword evidence="7" id="KW-0233">DNA recombination</keyword>
<evidence type="ECO:0000256" key="5">
    <source>
        <dbReference type="ARBA" id="ARBA00022833"/>
    </source>
</evidence>
<proteinExistence type="inferred from homology"/>